<evidence type="ECO:0000313" key="2">
    <source>
        <dbReference type="EMBL" id="AEQ20327.1"/>
    </source>
</evidence>
<dbReference type="AlphaFoldDB" id="G4WV75"/>
<evidence type="ECO:0000256" key="1">
    <source>
        <dbReference type="SAM" id="SignalP"/>
    </source>
</evidence>
<name>G4WV75_9BACT</name>
<dbReference type="EMBL" id="JF429406">
    <property type="protein sequence ID" value="AEQ20327.1"/>
    <property type="molecule type" value="Genomic_DNA"/>
</dbReference>
<reference evidence="2" key="1">
    <citation type="journal article" date="2010" name="Appl. Environ. Microbiol.">
        <title>Expanding small-molecule functional metagenomics through parallel screening of broad-host-range cosmid environmental DNA libraries in diverse proteobacteria.</title>
        <authorList>
            <person name="Craig J.W."/>
            <person name="Chang F.Y."/>
            <person name="Kim J.H."/>
            <person name="Obiajulu S.C."/>
            <person name="Brady S.F."/>
        </authorList>
    </citation>
    <scope>NUCLEOTIDE SEQUENCE</scope>
</reference>
<feature type="chain" id="PRO_5003470775" evidence="1">
    <location>
        <begin position="22"/>
        <end position="147"/>
    </location>
</feature>
<proteinExistence type="predicted"/>
<sequence length="147" mass="15906">MKAIRLSAGCLVLTMSQLAAAAGPYIHEPIQTRPCCAGKGTGLLTSTSPSERMKALTASSAQLNAALAPSLKISPSFVTTYEPSTNVWVRTPRLRLSEEARSSEAKRLWQILKNSGSVEVPATLADPAWMQQYRDRAILLEDPVPLK</sequence>
<feature type="signal peptide" evidence="1">
    <location>
        <begin position="1"/>
        <end position="21"/>
    </location>
</feature>
<protein>
    <submittedName>
        <fullName evidence="2">Uncharacterized protein</fullName>
    </submittedName>
</protein>
<reference evidence="2" key="2">
    <citation type="journal article" date="2011" name="J. Bacteriol.">
        <title>Long-chain N-acyl amino acid synthases are linked to the putative PEP-CTERM/exosortase protein-sorting system in Gram-negative bacteria.</title>
        <authorList>
            <person name="Craig J.W."/>
            <person name="Cherry M.A."/>
            <person name="Brady S.F."/>
        </authorList>
    </citation>
    <scope>NUCLEOTIDE SEQUENCE</scope>
</reference>
<organism evidence="2">
    <name type="scientific">uncultured bacterium EC5</name>
    <dbReference type="NCBI Taxonomy" id="672206"/>
    <lineage>
        <taxon>Bacteria</taxon>
        <taxon>environmental samples</taxon>
    </lineage>
</organism>
<accession>G4WV75</accession>
<keyword evidence="1" id="KW-0732">Signal</keyword>